<evidence type="ECO:0000256" key="1">
    <source>
        <dbReference type="SAM" id="MobiDB-lite"/>
    </source>
</evidence>
<protein>
    <submittedName>
        <fullName evidence="2">Uncharacterized protein</fullName>
    </submittedName>
</protein>
<accession>A0ABN9RPE6</accession>
<gene>
    <name evidence="2" type="ORF">PCOR1329_LOCUS22502</name>
</gene>
<feature type="region of interest" description="Disordered" evidence="1">
    <location>
        <begin position="1"/>
        <end position="49"/>
    </location>
</feature>
<proteinExistence type="predicted"/>
<keyword evidence="3" id="KW-1185">Reference proteome</keyword>
<name>A0ABN9RPE6_9DINO</name>
<dbReference type="EMBL" id="CAUYUJ010007533">
    <property type="protein sequence ID" value="CAK0821078.1"/>
    <property type="molecule type" value="Genomic_DNA"/>
</dbReference>
<dbReference type="Proteomes" id="UP001189429">
    <property type="component" value="Unassembled WGS sequence"/>
</dbReference>
<reference evidence="2" key="1">
    <citation type="submission" date="2023-10" db="EMBL/GenBank/DDBJ databases">
        <authorList>
            <person name="Chen Y."/>
            <person name="Shah S."/>
            <person name="Dougan E. K."/>
            <person name="Thang M."/>
            <person name="Chan C."/>
        </authorList>
    </citation>
    <scope>NUCLEOTIDE SEQUENCE [LARGE SCALE GENOMIC DNA]</scope>
</reference>
<evidence type="ECO:0000313" key="2">
    <source>
        <dbReference type="EMBL" id="CAK0821078.1"/>
    </source>
</evidence>
<organism evidence="2 3">
    <name type="scientific">Prorocentrum cordatum</name>
    <dbReference type="NCBI Taxonomy" id="2364126"/>
    <lineage>
        <taxon>Eukaryota</taxon>
        <taxon>Sar</taxon>
        <taxon>Alveolata</taxon>
        <taxon>Dinophyceae</taxon>
        <taxon>Prorocentrales</taxon>
        <taxon>Prorocentraceae</taxon>
        <taxon>Prorocentrum</taxon>
    </lineage>
</organism>
<feature type="compositionally biased region" description="Basic residues" evidence="1">
    <location>
        <begin position="1"/>
        <end position="15"/>
    </location>
</feature>
<sequence>NRRRQRAPRKRRPHTIPKMAEIDSRVWGGGRGGRGGHAARGPPGQGQRG</sequence>
<feature type="non-terminal residue" evidence="2">
    <location>
        <position position="1"/>
    </location>
</feature>
<comment type="caution">
    <text evidence="2">The sequence shown here is derived from an EMBL/GenBank/DDBJ whole genome shotgun (WGS) entry which is preliminary data.</text>
</comment>
<feature type="non-terminal residue" evidence="2">
    <location>
        <position position="49"/>
    </location>
</feature>
<evidence type="ECO:0000313" key="3">
    <source>
        <dbReference type="Proteomes" id="UP001189429"/>
    </source>
</evidence>
<feature type="compositionally biased region" description="Gly residues" evidence="1">
    <location>
        <begin position="27"/>
        <end position="49"/>
    </location>
</feature>